<dbReference type="EMBL" id="FNLF01000002">
    <property type="protein sequence ID" value="SDR01042.1"/>
    <property type="molecule type" value="Genomic_DNA"/>
</dbReference>
<dbReference type="Pfam" id="PF04434">
    <property type="entry name" value="SWIM"/>
    <property type="match status" value="1"/>
</dbReference>
<dbReference type="Proteomes" id="UP000183053">
    <property type="component" value="Unassembled WGS sequence"/>
</dbReference>
<feature type="domain" description="SWIM-type" evidence="2">
    <location>
        <begin position="94"/>
        <end position="134"/>
    </location>
</feature>
<dbReference type="InterPro" id="IPR007527">
    <property type="entry name" value="Znf_SWIM"/>
</dbReference>
<dbReference type="STRING" id="47312.SAMN04489765_2751"/>
<proteinExistence type="predicted"/>
<keyword evidence="1" id="KW-0862">Zinc</keyword>
<dbReference type="OrthoDB" id="188274at2"/>
<protein>
    <submittedName>
        <fullName evidence="3">SWIM zinc finger</fullName>
    </submittedName>
</protein>
<dbReference type="AlphaFoldDB" id="A0A1H1FJ31"/>
<keyword evidence="4" id="KW-1185">Reference proteome</keyword>
<organism evidence="3 4">
    <name type="scientific">Tsukamurella pulmonis</name>
    <dbReference type="NCBI Taxonomy" id="47312"/>
    <lineage>
        <taxon>Bacteria</taxon>
        <taxon>Bacillati</taxon>
        <taxon>Actinomycetota</taxon>
        <taxon>Actinomycetes</taxon>
        <taxon>Mycobacteriales</taxon>
        <taxon>Tsukamurellaceae</taxon>
        <taxon>Tsukamurella</taxon>
    </lineage>
</organism>
<keyword evidence="1" id="KW-0479">Metal-binding</keyword>
<dbReference type="RefSeq" id="WP_068568461.1">
    <property type="nucleotide sequence ID" value="NZ_FNLF01000002.1"/>
</dbReference>
<evidence type="ECO:0000256" key="1">
    <source>
        <dbReference type="PROSITE-ProRule" id="PRU00325"/>
    </source>
</evidence>
<dbReference type="GO" id="GO:0008270">
    <property type="term" value="F:zinc ion binding"/>
    <property type="evidence" value="ECO:0007669"/>
    <property type="project" value="UniProtKB-KW"/>
</dbReference>
<sequence length="186" mass="19406">MAVFTFGFTAFGAAIVRIAEPITARTPNTHAPRARMIARNGGVGLEIDGRQVTARIHRGGEASIAHLEFAAMAPATVAALRKALGARPEPDDAVLAAARAEGHDPAPALEAADCSCRARSTFCVHVLAALYALAVLVDNEPNTVLILQDFGAAEVAAEPDGAAADRPVPRWTPLASLDARDYFALS</sequence>
<evidence type="ECO:0000313" key="4">
    <source>
        <dbReference type="Proteomes" id="UP000183053"/>
    </source>
</evidence>
<reference evidence="4" key="1">
    <citation type="submission" date="2016-10" db="EMBL/GenBank/DDBJ databases">
        <authorList>
            <person name="Varghese N."/>
            <person name="Submissions S."/>
        </authorList>
    </citation>
    <scope>NUCLEOTIDE SEQUENCE [LARGE SCALE GENOMIC DNA]</scope>
    <source>
        <strain evidence="4">DSM 44142</strain>
    </source>
</reference>
<keyword evidence="1" id="KW-0863">Zinc-finger</keyword>
<gene>
    <name evidence="3" type="ORF">SAMN04489765_2751</name>
</gene>
<accession>A0A1H1FJ31</accession>
<evidence type="ECO:0000259" key="2">
    <source>
        <dbReference type="PROSITE" id="PS50966"/>
    </source>
</evidence>
<evidence type="ECO:0000313" key="3">
    <source>
        <dbReference type="EMBL" id="SDR01042.1"/>
    </source>
</evidence>
<name>A0A1H1FJ31_9ACTN</name>
<dbReference type="PROSITE" id="PS50966">
    <property type="entry name" value="ZF_SWIM"/>
    <property type="match status" value="1"/>
</dbReference>